<dbReference type="PROSITE" id="PS51885">
    <property type="entry name" value="NEPRILYSIN"/>
    <property type="match status" value="1"/>
</dbReference>
<feature type="signal peptide" evidence="7">
    <location>
        <begin position="1"/>
        <end position="19"/>
    </location>
</feature>
<dbReference type="GO" id="GO:0016485">
    <property type="term" value="P:protein processing"/>
    <property type="evidence" value="ECO:0007669"/>
    <property type="project" value="TreeGrafter"/>
</dbReference>
<accession>A0A397P9Z2</accession>
<dbReference type="InterPro" id="IPR000718">
    <property type="entry name" value="Peptidase_M13"/>
</dbReference>
<dbReference type="PROSITE" id="PS51257">
    <property type="entry name" value="PROKAR_LIPOPROTEIN"/>
    <property type="match status" value="1"/>
</dbReference>
<dbReference type="AlphaFoldDB" id="A0A397P9Z2"/>
<keyword evidence="2" id="KW-0645">Protease</keyword>
<keyword evidence="11" id="KW-1185">Reference proteome</keyword>
<evidence type="ECO:0000259" key="8">
    <source>
        <dbReference type="Pfam" id="PF01431"/>
    </source>
</evidence>
<evidence type="ECO:0000256" key="7">
    <source>
        <dbReference type="SAM" id="SignalP"/>
    </source>
</evidence>
<evidence type="ECO:0000313" key="11">
    <source>
        <dbReference type="Proteomes" id="UP000266568"/>
    </source>
</evidence>
<keyword evidence="4" id="KW-0378">Hydrolase</keyword>
<dbReference type="PANTHER" id="PTHR11733:SF211">
    <property type="entry name" value="OLIGOPEPTIDASE LIPOPROTEIN M13 FAMILY"/>
    <property type="match status" value="1"/>
</dbReference>
<organism evidence="10 11">
    <name type="scientific">Hephaestia caeni</name>
    <dbReference type="NCBI Taxonomy" id="645617"/>
    <lineage>
        <taxon>Bacteria</taxon>
        <taxon>Pseudomonadati</taxon>
        <taxon>Pseudomonadota</taxon>
        <taxon>Alphaproteobacteria</taxon>
        <taxon>Sphingomonadales</taxon>
        <taxon>Sphingomonadaceae</taxon>
        <taxon>Hephaestia</taxon>
    </lineage>
</organism>
<dbReference type="Gene3D" id="3.40.390.10">
    <property type="entry name" value="Collagenase (Catalytic Domain)"/>
    <property type="match status" value="1"/>
</dbReference>
<dbReference type="OrthoDB" id="9775677at2"/>
<evidence type="ECO:0000256" key="4">
    <source>
        <dbReference type="ARBA" id="ARBA00022801"/>
    </source>
</evidence>
<dbReference type="GO" id="GO:0046872">
    <property type="term" value="F:metal ion binding"/>
    <property type="evidence" value="ECO:0007669"/>
    <property type="project" value="UniProtKB-KW"/>
</dbReference>
<dbReference type="EMBL" id="QXDC01000002">
    <property type="protein sequence ID" value="RIA45748.1"/>
    <property type="molecule type" value="Genomic_DNA"/>
</dbReference>
<evidence type="ECO:0000256" key="2">
    <source>
        <dbReference type="ARBA" id="ARBA00022670"/>
    </source>
</evidence>
<dbReference type="InterPro" id="IPR008753">
    <property type="entry name" value="Peptidase_M13_N"/>
</dbReference>
<evidence type="ECO:0000256" key="5">
    <source>
        <dbReference type="ARBA" id="ARBA00022833"/>
    </source>
</evidence>
<comment type="caution">
    <text evidence="10">The sequence shown here is derived from an EMBL/GenBank/DDBJ whole genome shotgun (WGS) entry which is preliminary data.</text>
</comment>
<reference evidence="10 11" key="1">
    <citation type="submission" date="2018-08" db="EMBL/GenBank/DDBJ databases">
        <title>Genomic Encyclopedia of Type Strains, Phase IV (KMG-IV): sequencing the most valuable type-strain genomes for metagenomic binning, comparative biology and taxonomic classification.</title>
        <authorList>
            <person name="Goeker M."/>
        </authorList>
    </citation>
    <scope>NUCLEOTIDE SEQUENCE [LARGE SCALE GENOMIC DNA]</scope>
    <source>
        <strain evidence="10 11">DSM 25527</strain>
    </source>
</reference>
<protein>
    <submittedName>
        <fullName evidence="10">Endothelin-converting enzyme</fullName>
    </submittedName>
</protein>
<evidence type="ECO:0000313" key="10">
    <source>
        <dbReference type="EMBL" id="RIA45748.1"/>
    </source>
</evidence>
<dbReference type="InterPro" id="IPR018497">
    <property type="entry name" value="Peptidase_M13_C"/>
</dbReference>
<dbReference type="PANTHER" id="PTHR11733">
    <property type="entry name" value="ZINC METALLOPROTEASE FAMILY M13 NEPRILYSIN-RELATED"/>
    <property type="match status" value="1"/>
</dbReference>
<gene>
    <name evidence="10" type="ORF">DFR49_0273</name>
</gene>
<evidence type="ECO:0000256" key="3">
    <source>
        <dbReference type="ARBA" id="ARBA00022723"/>
    </source>
</evidence>
<dbReference type="SUPFAM" id="SSF55486">
    <property type="entry name" value="Metalloproteases ('zincins'), catalytic domain"/>
    <property type="match status" value="1"/>
</dbReference>
<dbReference type="InterPro" id="IPR024079">
    <property type="entry name" value="MetalloPept_cat_dom_sf"/>
</dbReference>
<dbReference type="InterPro" id="IPR042089">
    <property type="entry name" value="Peptidase_M13_dom_2"/>
</dbReference>
<feature type="chain" id="PRO_5017281040" evidence="7">
    <location>
        <begin position="20"/>
        <end position="694"/>
    </location>
</feature>
<dbReference type="Proteomes" id="UP000266568">
    <property type="component" value="Unassembled WGS sequence"/>
</dbReference>
<name>A0A397P9Z2_9SPHN</name>
<keyword evidence="3" id="KW-0479">Metal-binding</keyword>
<keyword evidence="7" id="KW-0732">Signal</keyword>
<feature type="domain" description="Peptidase M13 N-terminal" evidence="9">
    <location>
        <begin position="52"/>
        <end position="439"/>
    </location>
</feature>
<dbReference type="Pfam" id="PF01431">
    <property type="entry name" value="Peptidase_M13"/>
    <property type="match status" value="1"/>
</dbReference>
<feature type="domain" description="Peptidase M13 C-terminal" evidence="8">
    <location>
        <begin position="491"/>
        <end position="691"/>
    </location>
</feature>
<proteinExistence type="predicted"/>
<dbReference type="RefSeq" id="WP_119034250.1">
    <property type="nucleotide sequence ID" value="NZ_QXDC01000002.1"/>
</dbReference>
<dbReference type="CDD" id="cd08662">
    <property type="entry name" value="M13"/>
    <property type="match status" value="1"/>
</dbReference>
<sequence length="694" mass="75613">MTRRLLLAALLATAATVAACSQGDEQNDIARVAAAGTTIGIDTTGLNTSVKPGDNFDEYANGGWRAKTEIPADRSSTGVFLEVFNKAEANNRAIIDAAVKAEAAPGTDQRRIADFYNAYLNTKAIEQRGLAPIQGELQAIAALKDKTQLATMLGANLLADEDPINATSLGSENLFGLFVTQALTQPDKTVPYLLQGGLGLPDRDYYLSSAPEMQQIRVAYKSYVAQLLQLAGVSDAQARAARIVDLETKLAKTHADLETTSQMSKGHDPWTKADFAKKAPGLDWEAFWAAAELPDQKDFIVWQPKAVTGEAALVASEPLQTWQDWLTFHRINTVATVLPKAIDDARFAFYGTTLSGTPQQRSRDKRAIAAVNNALGDAVGKLYAEQYFPASSKADIQHMVQGILKAFDTRVANLDWMAPATKAEARKKIETLKVGIGYPETWRDYSGLDIRADDPVGNARRAAKAEYHHQIAKIGKPVDRGEWWMTPQTVNAVNLPLQNALNFPAAILQAPFYDPKADPAANYGSIGAVIGHEISHSFDNNGAEFDSTGKLRNWWTPEDLAHFKQAGQALADQYSAYEPLPGLHLNGELVLGENIADVAGLTAALEAYHASLGGKEAPVIAGLTGDQRFFLSFAQSWRTKTRDKALRQQIATDGHAPGNFRALTVRNLDDWYKAFDVQPGQKLYLAPDKRVHVW</sequence>
<evidence type="ECO:0000259" key="9">
    <source>
        <dbReference type="Pfam" id="PF05649"/>
    </source>
</evidence>
<dbReference type="PRINTS" id="PR00786">
    <property type="entry name" value="NEPRILYSIN"/>
</dbReference>
<dbReference type="GO" id="GO:0005886">
    <property type="term" value="C:plasma membrane"/>
    <property type="evidence" value="ECO:0007669"/>
    <property type="project" value="TreeGrafter"/>
</dbReference>
<keyword evidence="5" id="KW-0862">Zinc</keyword>
<comment type="cofactor">
    <cofactor evidence="1">
        <name>Zn(2+)</name>
        <dbReference type="ChEBI" id="CHEBI:29105"/>
    </cofactor>
</comment>
<keyword evidence="6" id="KW-0482">Metalloprotease</keyword>
<evidence type="ECO:0000256" key="6">
    <source>
        <dbReference type="ARBA" id="ARBA00023049"/>
    </source>
</evidence>
<dbReference type="Pfam" id="PF05649">
    <property type="entry name" value="Peptidase_M13_N"/>
    <property type="match status" value="1"/>
</dbReference>
<dbReference type="Gene3D" id="1.10.1380.10">
    <property type="entry name" value="Neutral endopeptidase , domain2"/>
    <property type="match status" value="1"/>
</dbReference>
<evidence type="ECO:0000256" key="1">
    <source>
        <dbReference type="ARBA" id="ARBA00001947"/>
    </source>
</evidence>
<dbReference type="GO" id="GO:0004222">
    <property type="term" value="F:metalloendopeptidase activity"/>
    <property type="evidence" value="ECO:0007669"/>
    <property type="project" value="InterPro"/>
</dbReference>